<evidence type="ECO:0000256" key="2">
    <source>
        <dbReference type="SAM" id="MobiDB-lite"/>
    </source>
</evidence>
<dbReference type="Pfam" id="PF00665">
    <property type="entry name" value="rve"/>
    <property type="match status" value="1"/>
</dbReference>
<dbReference type="InterPro" id="IPR001584">
    <property type="entry name" value="Integrase_cat-core"/>
</dbReference>
<feature type="domain" description="Integrase catalytic" evidence="3">
    <location>
        <begin position="302"/>
        <end position="445"/>
    </location>
</feature>
<evidence type="ECO:0000313" key="5">
    <source>
        <dbReference type="Proteomes" id="UP000815677"/>
    </source>
</evidence>
<dbReference type="PROSITE" id="PS50994">
    <property type="entry name" value="INTEGRASE"/>
    <property type="match status" value="1"/>
</dbReference>
<gene>
    <name evidence="4" type="ORF">MCHLO_07149</name>
</gene>
<dbReference type="InterPro" id="IPR050951">
    <property type="entry name" value="Retrovirus_Pol_polyprotein"/>
</dbReference>
<dbReference type="InterPro" id="IPR041588">
    <property type="entry name" value="Integrase_H2C2"/>
</dbReference>
<dbReference type="EMBL" id="DF845978">
    <property type="protein sequence ID" value="GAT49863.1"/>
    <property type="molecule type" value="Genomic_DNA"/>
</dbReference>
<organism evidence="4 5">
    <name type="scientific">Mycena chlorophos</name>
    <name type="common">Agaric fungus</name>
    <name type="synonym">Agaricus chlorophos</name>
    <dbReference type="NCBI Taxonomy" id="658473"/>
    <lineage>
        <taxon>Eukaryota</taxon>
        <taxon>Fungi</taxon>
        <taxon>Dikarya</taxon>
        <taxon>Basidiomycota</taxon>
        <taxon>Agaricomycotina</taxon>
        <taxon>Agaricomycetes</taxon>
        <taxon>Agaricomycetidae</taxon>
        <taxon>Agaricales</taxon>
        <taxon>Marasmiineae</taxon>
        <taxon>Mycenaceae</taxon>
        <taxon>Mycena</taxon>
    </lineage>
</organism>
<dbReference type="InterPro" id="IPR012337">
    <property type="entry name" value="RNaseH-like_sf"/>
</dbReference>
<protein>
    <recommendedName>
        <fullName evidence="3">Integrase catalytic domain-containing protein</fullName>
    </recommendedName>
</protein>
<dbReference type="PANTHER" id="PTHR37984">
    <property type="entry name" value="PROTEIN CBG26694"/>
    <property type="match status" value="1"/>
</dbReference>
<evidence type="ECO:0000256" key="1">
    <source>
        <dbReference type="ARBA" id="ARBA00022884"/>
    </source>
</evidence>
<reference evidence="4" key="1">
    <citation type="submission" date="2014-09" db="EMBL/GenBank/DDBJ databases">
        <title>Genome sequence of the luminous mushroom Mycena chlorophos for searching fungal bioluminescence genes.</title>
        <authorList>
            <person name="Tanaka Y."/>
            <person name="Kasuga D."/>
            <person name="Oba Y."/>
            <person name="Hase S."/>
            <person name="Sato K."/>
            <person name="Oba Y."/>
            <person name="Sakakibara Y."/>
        </authorList>
    </citation>
    <scope>NUCLEOTIDE SEQUENCE</scope>
</reference>
<dbReference type="Proteomes" id="UP000815677">
    <property type="component" value="Unassembled WGS sequence"/>
</dbReference>
<keyword evidence="5" id="KW-1185">Reference proteome</keyword>
<keyword evidence="1" id="KW-0694">RNA-binding</keyword>
<dbReference type="InterPro" id="IPR036397">
    <property type="entry name" value="RNaseH_sf"/>
</dbReference>
<dbReference type="Gene3D" id="3.30.420.10">
    <property type="entry name" value="Ribonuclease H-like superfamily/Ribonuclease H"/>
    <property type="match status" value="1"/>
</dbReference>
<dbReference type="PANTHER" id="PTHR37984:SF5">
    <property type="entry name" value="PROTEIN NYNRIN-LIKE"/>
    <property type="match status" value="1"/>
</dbReference>
<proteinExistence type="predicted"/>
<name>A0ABQ0LFK3_MYCCL</name>
<dbReference type="Pfam" id="PF17921">
    <property type="entry name" value="Integrase_H2C2"/>
    <property type="match status" value="1"/>
</dbReference>
<accession>A0ABQ0LFK3</accession>
<evidence type="ECO:0000259" key="3">
    <source>
        <dbReference type="PROSITE" id="PS50994"/>
    </source>
</evidence>
<dbReference type="SUPFAM" id="SSF53098">
    <property type="entry name" value="Ribonuclease H-like"/>
    <property type="match status" value="1"/>
</dbReference>
<dbReference type="Gene3D" id="1.10.340.70">
    <property type="match status" value="1"/>
</dbReference>
<feature type="region of interest" description="Disordered" evidence="2">
    <location>
        <begin position="39"/>
        <end position="70"/>
    </location>
</feature>
<evidence type="ECO:0000313" key="4">
    <source>
        <dbReference type="EMBL" id="GAT49863.1"/>
    </source>
</evidence>
<sequence>MLDNPGMGPNATINRWIEQILMFHFTLKHVKGATFSPDGLSRRRKVEGDEEFKDTKEGFDENPPPDTHKDWDYTIQQPFELGEFIDQIDTRGGFLFEAKDAYPEAYGYFETDCWDAYEDRLREAEAIRDAYAQENVQPPEYLSSDIRGTEPLLPSTAFKWDEAKREPYDEQHRSANAIWLEAKLEDVKAYINSGCKRPEGMTTKKFRDLEKYASQFFVGKDGRLFRKGSEGMNRLVVEKEHCMFMMKSAHDSLGHRGVFATKSLIEVRLWWPELESDVAWYVKTCHMCQVRQRNLVRIPPVPTMTPSLFAKIHTDVMVISEVSNGHKLVVAARDSLSRWLEAKALRSDTTQALAMFLLENIICRWGCPREIVTDNAPQFLAAVEWLARKYGITGIRISPYNSQANGPVERGHADIRQSLAKATGGNGSKWCWFLPQVVWADRVTV</sequence>